<name>A0ABN6RVS0_9BACT</name>
<accession>A0ABN6RVS0</accession>
<dbReference type="Gene3D" id="3.90.550.10">
    <property type="entry name" value="Spore Coat Polysaccharide Biosynthesis Protein SpsA, Chain A"/>
    <property type="match status" value="1"/>
</dbReference>
<dbReference type="InterPro" id="IPR029044">
    <property type="entry name" value="Nucleotide-diphossugar_trans"/>
</dbReference>
<dbReference type="Proteomes" id="UP001061361">
    <property type="component" value="Chromosome"/>
</dbReference>
<reference evidence="2" key="1">
    <citation type="submission" date="2022-08" db="EMBL/GenBank/DDBJ databases">
        <title>Genome Sequence of the sulphate-reducing bacterium, Pseudodesulfovibrio portus JCM14722.</title>
        <authorList>
            <person name="Kondo R."/>
            <person name="Kataoka T."/>
        </authorList>
    </citation>
    <scope>NUCLEOTIDE SEQUENCE</scope>
    <source>
        <strain evidence="2">JCM 14722</strain>
    </source>
</reference>
<evidence type="ECO:0000313" key="3">
    <source>
        <dbReference type="Proteomes" id="UP001061361"/>
    </source>
</evidence>
<dbReference type="Pfam" id="PF00535">
    <property type="entry name" value="Glycos_transf_2"/>
    <property type="match status" value="1"/>
</dbReference>
<dbReference type="RefSeq" id="WP_264982064.1">
    <property type="nucleotide sequence ID" value="NZ_AP026708.1"/>
</dbReference>
<proteinExistence type="predicted"/>
<keyword evidence="3" id="KW-1185">Reference proteome</keyword>
<evidence type="ECO:0000259" key="1">
    <source>
        <dbReference type="Pfam" id="PF00535"/>
    </source>
</evidence>
<sequence length="564" mass="61294">MNRFAVPLNLPPCAPLQPEFRRHFSGWHLGMGQPGSLAGFLPGLFQLGAEKPGCKNAALGMALWAFQAHPLSPNLAAWGVRGLKEGLKAGDAAARAMLVAANAAPLDDGDAEAMDTWYELARQDDRSLILRFLAVVLGDPNKGLSWLDHVWQDCIHLGMPDIPAAALDMVPWPDAALPLKQRMEADQAFHCLPPETALPVVEGLDPDIWGLWRAYAGGELLLRMGRKGEAKGPLAALWKMIPWHVNLTLKLFDLFNPLQPGDPADTDSVAVLVYSWNKADLLADTLDSLLASDIGQAKVFALDNGSTDHTAEVLGKARQAFGPDRFHMETLPINVGAPAARNWLLSLDGVKSAKWAAFLDDDIVLPADWLLRLLGAARGRDGLGAVGCRITAAFPPYGLQSADYNIFPTPPAPTRPGELPNRVQVFDNCAGSLDTGLFTYTRPCLSVSGCCHMVSLASIEKTGGFDLRYTPSQFDDLDRDLRACLESMPALYVGDLAIRHVQHSSLAKSRTARQIGQVMGNKFKLDTKYSDEELIRLAQANQALLWSDLEQKCAFLVDRLGLSA</sequence>
<dbReference type="PANTHER" id="PTHR43179:SF7">
    <property type="entry name" value="RHAMNOSYLTRANSFERASE WBBL"/>
    <property type="match status" value="1"/>
</dbReference>
<dbReference type="SUPFAM" id="SSF53448">
    <property type="entry name" value="Nucleotide-diphospho-sugar transferases"/>
    <property type="match status" value="1"/>
</dbReference>
<organism evidence="2 3">
    <name type="scientific">Pseudodesulfovibrio portus</name>
    <dbReference type="NCBI Taxonomy" id="231439"/>
    <lineage>
        <taxon>Bacteria</taxon>
        <taxon>Pseudomonadati</taxon>
        <taxon>Thermodesulfobacteriota</taxon>
        <taxon>Desulfovibrionia</taxon>
        <taxon>Desulfovibrionales</taxon>
        <taxon>Desulfovibrionaceae</taxon>
    </lineage>
</organism>
<protein>
    <recommendedName>
        <fullName evidence="1">Glycosyltransferase 2-like domain-containing protein</fullName>
    </recommendedName>
</protein>
<gene>
    <name evidence="2" type="ORF">JCM14722_27170</name>
</gene>
<evidence type="ECO:0000313" key="2">
    <source>
        <dbReference type="EMBL" id="BDQ35175.1"/>
    </source>
</evidence>
<feature type="domain" description="Glycosyltransferase 2-like" evidence="1">
    <location>
        <begin position="271"/>
        <end position="390"/>
    </location>
</feature>
<dbReference type="InterPro" id="IPR001173">
    <property type="entry name" value="Glyco_trans_2-like"/>
</dbReference>
<dbReference type="PANTHER" id="PTHR43179">
    <property type="entry name" value="RHAMNOSYLTRANSFERASE WBBL"/>
    <property type="match status" value="1"/>
</dbReference>
<dbReference type="EMBL" id="AP026708">
    <property type="protein sequence ID" value="BDQ35175.1"/>
    <property type="molecule type" value="Genomic_DNA"/>
</dbReference>
<dbReference type="CDD" id="cd00761">
    <property type="entry name" value="Glyco_tranf_GTA_type"/>
    <property type="match status" value="1"/>
</dbReference>